<gene>
    <name evidence="2" type="ORF">CEP54_002847</name>
</gene>
<evidence type="ECO:0000313" key="3">
    <source>
        <dbReference type="Proteomes" id="UP000288168"/>
    </source>
</evidence>
<keyword evidence="3" id="KW-1185">Reference proteome</keyword>
<dbReference type="OrthoDB" id="5022951at2759"/>
<comment type="caution">
    <text evidence="2">The sequence shown here is derived from an EMBL/GenBank/DDBJ whole genome shotgun (WGS) entry which is preliminary data.</text>
</comment>
<feature type="compositionally biased region" description="Basic and acidic residues" evidence="1">
    <location>
        <begin position="1"/>
        <end position="11"/>
    </location>
</feature>
<accession>A0A428QSZ5</accession>
<sequence length="428" mass="48673">MEFPRNDREARPNTGVNSSESSTLAFPPIDREARSDTGLNPSESSTLAFPRVNWDARSNTAVTTSVSSTMAFPSVDREARLNAAVATLESFGMVFPSIDRRTRSHTSATSSTMAANQQSLVFPPLVGSRASMAHPPGPPTSFYLFPLLPFEIREYIWELAIDVKAPRGYNVGFTKTQNDLNSPTITWGLRKLMQVEDPRPGPCNRTRNVMATGLRAAIVVQEKWGSWEPDVPFMLEDRSTADSPYDMAKKELPGSRRIQVDAANDLMLIPKIGRSRANYNAPEIYLPHKIVAHRFEWLCLTTPVLLSTRLQDMLRLCPVARVCYVVIHDMRAFRSQGVDARFETLGGRDDLEWYREQHELVEPQTSSMTYQIGNRIYYEIKIEDFPITRDLRIILGEMRLVEEWHRTDYPGPLQRPPLAVRLMTWRRA</sequence>
<feature type="compositionally biased region" description="Polar residues" evidence="1">
    <location>
        <begin position="14"/>
        <end position="24"/>
    </location>
</feature>
<dbReference type="EMBL" id="NKCI01000017">
    <property type="protein sequence ID" value="RSL68363.1"/>
    <property type="molecule type" value="Genomic_DNA"/>
</dbReference>
<feature type="region of interest" description="Disordered" evidence="1">
    <location>
        <begin position="1"/>
        <end position="46"/>
    </location>
</feature>
<dbReference type="AlphaFoldDB" id="A0A428QSZ5"/>
<evidence type="ECO:0000313" key="2">
    <source>
        <dbReference type="EMBL" id="RSL68363.1"/>
    </source>
</evidence>
<dbReference type="Proteomes" id="UP000288168">
    <property type="component" value="Unassembled WGS sequence"/>
</dbReference>
<evidence type="ECO:0000256" key="1">
    <source>
        <dbReference type="SAM" id="MobiDB-lite"/>
    </source>
</evidence>
<proteinExistence type="predicted"/>
<name>A0A428QSZ5_9HYPO</name>
<reference evidence="2 3" key="1">
    <citation type="submission" date="2017-06" db="EMBL/GenBank/DDBJ databases">
        <title>Comparative genomic analysis of Ambrosia Fusariam Clade fungi.</title>
        <authorList>
            <person name="Stajich J.E."/>
            <person name="Carrillo J."/>
            <person name="Kijimoto T."/>
            <person name="Eskalen A."/>
            <person name="O'Donnell K."/>
            <person name="Kasson M."/>
        </authorList>
    </citation>
    <scope>NUCLEOTIDE SEQUENCE [LARGE SCALE GENOMIC DNA]</scope>
    <source>
        <strain evidence="2 3">NRRL62584</strain>
    </source>
</reference>
<protein>
    <submittedName>
        <fullName evidence="2">Uncharacterized protein</fullName>
    </submittedName>
</protein>
<feature type="compositionally biased region" description="Polar residues" evidence="1">
    <location>
        <begin position="37"/>
        <end position="46"/>
    </location>
</feature>
<organism evidence="2 3">
    <name type="scientific">Fusarium duplospermum</name>
    <dbReference type="NCBI Taxonomy" id="1325734"/>
    <lineage>
        <taxon>Eukaryota</taxon>
        <taxon>Fungi</taxon>
        <taxon>Dikarya</taxon>
        <taxon>Ascomycota</taxon>
        <taxon>Pezizomycotina</taxon>
        <taxon>Sordariomycetes</taxon>
        <taxon>Hypocreomycetidae</taxon>
        <taxon>Hypocreales</taxon>
        <taxon>Nectriaceae</taxon>
        <taxon>Fusarium</taxon>
        <taxon>Fusarium solani species complex</taxon>
    </lineage>
</organism>